<dbReference type="CDD" id="cd00085">
    <property type="entry name" value="HNHc"/>
    <property type="match status" value="1"/>
</dbReference>
<sequence>MIDVSTPKARHRFYGRSAWQTVRKQVLKRDNYECVWCKKKGRVTTAKTAKLEVDHIKELEYYPELALEPSNLRTLCHDCHNIRHDRHNDNRKVFDDEIFYF</sequence>
<dbReference type="GO" id="GO:0008270">
    <property type="term" value="F:zinc ion binding"/>
    <property type="evidence" value="ECO:0007669"/>
    <property type="project" value="InterPro"/>
</dbReference>
<dbReference type="PANTHER" id="PTHR41286:SF1">
    <property type="entry name" value="HNH NUCLEASE YAJD-RELATED"/>
    <property type="match status" value="1"/>
</dbReference>
<dbReference type="EMBL" id="BK016128">
    <property type="protein sequence ID" value="DAF97235.1"/>
    <property type="molecule type" value="Genomic_DNA"/>
</dbReference>
<reference evidence="4" key="1">
    <citation type="journal article" date="2021" name="Proc. Natl. Acad. Sci. U.S.A.">
        <title>A Catalog of Tens of Thousands of Viruses from Human Metagenomes Reveals Hidden Associations with Chronic Diseases.</title>
        <authorList>
            <person name="Tisza M.J."/>
            <person name="Buck C.B."/>
        </authorList>
    </citation>
    <scope>NUCLEOTIDE SEQUENCE</scope>
    <source>
        <strain evidence="4">Ctg8v2</strain>
    </source>
</reference>
<dbReference type="GO" id="GO:0003676">
    <property type="term" value="F:nucleic acid binding"/>
    <property type="evidence" value="ECO:0007669"/>
    <property type="project" value="InterPro"/>
</dbReference>
<dbReference type="InterPro" id="IPR002711">
    <property type="entry name" value="HNH"/>
</dbReference>
<feature type="domain" description="HNH nuclease" evidence="3">
    <location>
        <begin position="21"/>
        <end position="81"/>
    </location>
</feature>
<dbReference type="PANTHER" id="PTHR41286">
    <property type="entry name" value="HNH NUCLEASE YAJD-RELATED"/>
    <property type="match status" value="1"/>
</dbReference>
<accession>A0A8S5US25</accession>
<organism evidence="4">
    <name type="scientific">Siphoviridae sp. ctg8v2</name>
    <dbReference type="NCBI Taxonomy" id="2825604"/>
    <lineage>
        <taxon>Viruses</taxon>
        <taxon>Duplodnaviria</taxon>
        <taxon>Heunggongvirae</taxon>
        <taxon>Uroviricota</taxon>
        <taxon>Caudoviricetes</taxon>
    </lineage>
</organism>
<dbReference type="GO" id="GO:0004519">
    <property type="term" value="F:endonuclease activity"/>
    <property type="evidence" value="ECO:0007669"/>
    <property type="project" value="UniProtKB-KW"/>
</dbReference>
<dbReference type="Gene3D" id="1.10.30.50">
    <property type="match status" value="1"/>
</dbReference>
<keyword evidence="1" id="KW-0540">Nuclease</keyword>
<dbReference type="GO" id="GO:0016787">
    <property type="term" value="F:hydrolase activity"/>
    <property type="evidence" value="ECO:0007669"/>
    <property type="project" value="UniProtKB-KW"/>
</dbReference>
<keyword evidence="4" id="KW-0255">Endonuclease</keyword>
<proteinExistence type="predicted"/>
<dbReference type="SMART" id="SM00507">
    <property type="entry name" value="HNHc"/>
    <property type="match status" value="1"/>
</dbReference>
<keyword evidence="2" id="KW-0378">Hydrolase</keyword>
<evidence type="ECO:0000256" key="1">
    <source>
        <dbReference type="ARBA" id="ARBA00022722"/>
    </source>
</evidence>
<evidence type="ECO:0000313" key="4">
    <source>
        <dbReference type="EMBL" id="DAF97235.1"/>
    </source>
</evidence>
<evidence type="ECO:0000259" key="3">
    <source>
        <dbReference type="SMART" id="SM00507"/>
    </source>
</evidence>
<protein>
    <submittedName>
        <fullName evidence="4">HNH endonuclease</fullName>
    </submittedName>
</protein>
<evidence type="ECO:0000256" key="2">
    <source>
        <dbReference type="ARBA" id="ARBA00022801"/>
    </source>
</evidence>
<name>A0A8S5US25_9CAUD</name>
<dbReference type="InterPro" id="IPR003615">
    <property type="entry name" value="HNH_nuc"/>
</dbReference>
<dbReference type="Pfam" id="PF01844">
    <property type="entry name" value="HNH"/>
    <property type="match status" value="1"/>
</dbReference>